<dbReference type="Proteomes" id="UP000198504">
    <property type="component" value="Unassembled WGS sequence"/>
</dbReference>
<protein>
    <submittedName>
        <fullName evidence="2">CGNR zinc finger domain-containing protein</fullName>
    </submittedName>
</protein>
<dbReference type="PANTHER" id="PTHR35525">
    <property type="entry name" value="BLL6575 PROTEIN"/>
    <property type="match status" value="1"/>
</dbReference>
<dbReference type="InterPro" id="IPR010852">
    <property type="entry name" value="ABATE"/>
</dbReference>
<dbReference type="AlphaFoldDB" id="A0A1H9HDW7"/>
<dbReference type="RefSeq" id="WP_091180258.1">
    <property type="nucleotide sequence ID" value="NZ_FOFA01000004.1"/>
</dbReference>
<keyword evidence="3" id="KW-1185">Reference proteome</keyword>
<dbReference type="InterPro" id="IPR023286">
    <property type="entry name" value="ABATE_dom_sf"/>
</dbReference>
<gene>
    <name evidence="2" type="ORF">SAMN05421756_104216</name>
</gene>
<evidence type="ECO:0000259" key="1">
    <source>
        <dbReference type="Pfam" id="PF11706"/>
    </source>
</evidence>
<dbReference type="Pfam" id="PF11706">
    <property type="entry name" value="zf-CGNR"/>
    <property type="match status" value="1"/>
</dbReference>
<dbReference type="OrthoDB" id="123307at2"/>
<sequence length="183" mass="20409">MMQQPGGRQPAPAHLQPLQDLLNTVDLESEADELAAARFAAWAGARGVTDAGEDDRVRLQRLREDLRAWVGDHAERVPGPVEAAVAHAALRVEVVDGRLRTTSATPFGRLVADVVEGVREAVRVDDWKRLKICSRSSCRWAFYDHSRNNSSRWCHSTICGAREKSMRAYRKRAGRADERGRPA</sequence>
<name>A0A1H9HDW7_9ACTN</name>
<reference evidence="3" key="1">
    <citation type="submission" date="2016-10" db="EMBL/GenBank/DDBJ databases">
        <authorList>
            <person name="Varghese N."/>
            <person name="Submissions S."/>
        </authorList>
    </citation>
    <scope>NUCLEOTIDE SEQUENCE [LARGE SCALE GENOMIC DNA]</scope>
    <source>
        <strain evidence="3">CGMCC 4.6856</strain>
    </source>
</reference>
<dbReference type="STRING" id="1036181.SAMN05421756_104216"/>
<organism evidence="2 3">
    <name type="scientific">Microlunatus flavus</name>
    <dbReference type="NCBI Taxonomy" id="1036181"/>
    <lineage>
        <taxon>Bacteria</taxon>
        <taxon>Bacillati</taxon>
        <taxon>Actinomycetota</taxon>
        <taxon>Actinomycetes</taxon>
        <taxon>Propionibacteriales</taxon>
        <taxon>Propionibacteriaceae</taxon>
        <taxon>Microlunatus</taxon>
    </lineage>
</organism>
<dbReference type="SUPFAM" id="SSF160904">
    <property type="entry name" value="Jann2411-like"/>
    <property type="match status" value="1"/>
</dbReference>
<evidence type="ECO:0000313" key="2">
    <source>
        <dbReference type="EMBL" id="SEQ60583.1"/>
    </source>
</evidence>
<accession>A0A1H9HDW7</accession>
<proteinExistence type="predicted"/>
<dbReference type="Gene3D" id="1.10.3300.10">
    <property type="entry name" value="Jann2411-like domain"/>
    <property type="match status" value="1"/>
</dbReference>
<dbReference type="InterPro" id="IPR021005">
    <property type="entry name" value="Znf_CGNR"/>
</dbReference>
<dbReference type="PANTHER" id="PTHR35525:SF3">
    <property type="entry name" value="BLL6575 PROTEIN"/>
    <property type="match status" value="1"/>
</dbReference>
<dbReference type="EMBL" id="FOFA01000004">
    <property type="protein sequence ID" value="SEQ60583.1"/>
    <property type="molecule type" value="Genomic_DNA"/>
</dbReference>
<evidence type="ECO:0000313" key="3">
    <source>
        <dbReference type="Proteomes" id="UP000198504"/>
    </source>
</evidence>
<feature type="domain" description="Zinc finger CGNR" evidence="1">
    <location>
        <begin position="129"/>
        <end position="172"/>
    </location>
</feature>